<dbReference type="SUPFAM" id="SSF56672">
    <property type="entry name" value="DNA/RNA polymerases"/>
    <property type="match status" value="1"/>
</dbReference>
<feature type="compositionally biased region" description="Basic and acidic residues" evidence="1">
    <location>
        <begin position="82"/>
        <end position="99"/>
    </location>
</feature>
<dbReference type="Gene3D" id="3.30.70.270">
    <property type="match status" value="1"/>
</dbReference>
<organism evidence="2 3">
    <name type="scientific">Paramuricea clavata</name>
    <name type="common">Red gorgonian</name>
    <name type="synonym">Violescent sea-whip</name>
    <dbReference type="NCBI Taxonomy" id="317549"/>
    <lineage>
        <taxon>Eukaryota</taxon>
        <taxon>Metazoa</taxon>
        <taxon>Cnidaria</taxon>
        <taxon>Anthozoa</taxon>
        <taxon>Octocorallia</taxon>
        <taxon>Malacalcyonacea</taxon>
        <taxon>Plexauridae</taxon>
        <taxon>Paramuricea</taxon>
    </lineage>
</organism>
<dbReference type="PROSITE" id="PS50878">
    <property type="entry name" value="RT_POL"/>
    <property type="match status" value="1"/>
</dbReference>
<proteinExistence type="predicted"/>
<protein>
    <submittedName>
        <fullName evidence="2">Uncharacterized protein</fullName>
    </submittedName>
</protein>
<dbReference type="AlphaFoldDB" id="A0A7D9HVY5"/>
<sequence>MNVPGEFQRFMEDCLHDLRDEICIPYLDDVIVFSKSFEEHVNHVCQVLQRLRADGIKLKPEKCRLFQREVHYLGQIVSSEVYKPDPSKSKPVNREDKSKKTGVIPSSKPVVWQKQHENALKESLEHLVSPPIMGYAD</sequence>
<dbReference type="Pfam" id="PF00078">
    <property type="entry name" value="RVT_1"/>
    <property type="match status" value="1"/>
</dbReference>
<name>A0A7D9HVY5_PARCT</name>
<reference evidence="2" key="1">
    <citation type="submission" date="2020-04" db="EMBL/GenBank/DDBJ databases">
        <authorList>
            <person name="Alioto T."/>
            <person name="Alioto T."/>
            <person name="Gomez Garrido J."/>
        </authorList>
    </citation>
    <scope>NUCLEOTIDE SEQUENCE</scope>
    <source>
        <strain evidence="2">A484AB</strain>
    </source>
</reference>
<feature type="region of interest" description="Disordered" evidence="1">
    <location>
        <begin position="81"/>
        <end position="105"/>
    </location>
</feature>
<accession>A0A7D9HVY5</accession>
<dbReference type="Proteomes" id="UP001152795">
    <property type="component" value="Unassembled WGS sequence"/>
</dbReference>
<dbReference type="EMBL" id="CACRXK020002393">
    <property type="protein sequence ID" value="CAB3994111.1"/>
    <property type="molecule type" value="Genomic_DNA"/>
</dbReference>
<evidence type="ECO:0000313" key="3">
    <source>
        <dbReference type="Proteomes" id="UP001152795"/>
    </source>
</evidence>
<gene>
    <name evidence="2" type="ORF">PACLA_8A007312</name>
</gene>
<dbReference type="OrthoDB" id="5860913at2759"/>
<evidence type="ECO:0000313" key="2">
    <source>
        <dbReference type="EMBL" id="CAB3994111.1"/>
    </source>
</evidence>
<dbReference type="InterPro" id="IPR043128">
    <property type="entry name" value="Rev_trsase/Diguanyl_cyclase"/>
</dbReference>
<dbReference type="FunFam" id="3.30.70.270:FF:000003">
    <property type="entry name" value="Transposon Ty3-G Gag-Pol polyprotein"/>
    <property type="match status" value="1"/>
</dbReference>
<dbReference type="InterPro" id="IPR000477">
    <property type="entry name" value="RT_dom"/>
</dbReference>
<dbReference type="InterPro" id="IPR043502">
    <property type="entry name" value="DNA/RNA_pol_sf"/>
</dbReference>
<dbReference type="InterPro" id="IPR053134">
    <property type="entry name" value="RNA-dir_DNA_polymerase"/>
</dbReference>
<comment type="caution">
    <text evidence="2">The sequence shown here is derived from an EMBL/GenBank/DDBJ whole genome shotgun (WGS) entry which is preliminary data.</text>
</comment>
<dbReference type="PANTHER" id="PTHR24559">
    <property type="entry name" value="TRANSPOSON TY3-I GAG-POL POLYPROTEIN"/>
    <property type="match status" value="1"/>
</dbReference>
<dbReference type="PANTHER" id="PTHR24559:SF444">
    <property type="entry name" value="REVERSE TRANSCRIPTASE DOMAIN-CONTAINING PROTEIN"/>
    <property type="match status" value="1"/>
</dbReference>
<keyword evidence="3" id="KW-1185">Reference proteome</keyword>
<dbReference type="CDD" id="cd01647">
    <property type="entry name" value="RT_LTR"/>
    <property type="match status" value="1"/>
</dbReference>
<evidence type="ECO:0000256" key="1">
    <source>
        <dbReference type="SAM" id="MobiDB-lite"/>
    </source>
</evidence>